<dbReference type="GO" id="GO:0003921">
    <property type="term" value="F:GMP synthase activity"/>
    <property type="evidence" value="ECO:0007669"/>
    <property type="project" value="InterPro"/>
</dbReference>
<dbReference type="NCBIfam" id="NF000848">
    <property type="entry name" value="PRK00074.1"/>
    <property type="match status" value="1"/>
</dbReference>
<dbReference type="AlphaFoldDB" id="A0A402CPE5"/>
<dbReference type="NCBIfam" id="TIGR00884">
    <property type="entry name" value="guaA_Cterm"/>
    <property type="match status" value="1"/>
</dbReference>
<evidence type="ECO:0000313" key="12">
    <source>
        <dbReference type="Proteomes" id="UP000287394"/>
    </source>
</evidence>
<comment type="catalytic activity">
    <reaction evidence="9">
        <text>XMP + L-glutamine + ATP + H2O = GMP + L-glutamate + AMP + diphosphate + 2 H(+)</text>
        <dbReference type="Rhea" id="RHEA:11680"/>
        <dbReference type="ChEBI" id="CHEBI:15377"/>
        <dbReference type="ChEBI" id="CHEBI:15378"/>
        <dbReference type="ChEBI" id="CHEBI:29985"/>
        <dbReference type="ChEBI" id="CHEBI:30616"/>
        <dbReference type="ChEBI" id="CHEBI:33019"/>
        <dbReference type="ChEBI" id="CHEBI:57464"/>
        <dbReference type="ChEBI" id="CHEBI:58115"/>
        <dbReference type="ChEBI" id="CHEBI:58359"/>
        <dbReference type="ChEBI" id="CHEBI:456215"/>
        <dbReference type="EC" id="6.3.5.2"/>
    </reaction>
</comment>
<dbReference type="InterPro" id="IPR014729">
    <property type="entry name" value="Rossmann-like_a/b/a_fold"/>
</dbReference>
<gene>
    <name evidence="9 11" type="primary">guaA</name>
    <name evidence="11" type="ORF">CCAX7_50750</name>
</gene>
<dbReference type="OrthoDB" id="9802219at2"/>
<keyword evidence="12" id="KW-1185">Reference proteome</keyword>
<proteinExistence type="inferred from homology"/>
<dbReference type="PROSITE" id="PS51273">
    <property type="entry name" value="GATASE_TYPE_1"/>
    <property type="match status" value="1"/>
</dbReference>
<comment type="pathway">
    <text evidence="2 9">Purine metabolism; GMP biosynthesis; GMP from XMP (L-Gln route): step 1/1.</text>
</comment>
<dbReference type="GO" id="GO:0005524">
    <property type="term" value="F:ATP binding"/>
    <property type="evidence" value="ECO:0007669"/>
    <property type="project" value="UniProtKB-UniRule"/>
</dbReference>
<comment type="subunit">
    <text evidence="9">Homodimer.</text>
</comment>
<feature type="binding site" evidence="10">
    <location>
        <begin position="237"/>
        <end position="243"/>
    </location>
    <ligand>
        <name>ATP</name>
        <dbReference type="ChEBI" id="CHEBI:30616"/>
    </ligand>
</feature>
<dbReference type="PANTHER" id="PTHR11922:SF2">
    <property type="entry name" value="GMP SYNTHASE [GLUTAMINE-HYDROLYZING]"/>
    <property type="match status" value="1"/>
</dbReference>
<dbReference type="FunCoup" id="A0A402CPE5">
    <property type="interactions" value="552"/>
</dbReference>
<evidence type="ECO:0000256" key="8">
    <source>
        <dbReference type="ARBA" id="ARBA00022962"/>
    </source>
</evidence>
<dbReference type="NCBIfam" id="TIGR00888">
    <property type="entry name" value="guaA_Nterm"/>
    <property type="match status" value="1"/>
</dbReference>
<dbReference type="EMBL" id="AP025739">
    <property type="protein sequence ID" value="BDI33024.1"/>
    <property type="molecule type" value="Genomic_DNA"/>
</dbReference>
<dbReference type="Proteomes" id="UP000287394">
    <property type="component" value="Chromosome"/>
</dbReference>
<dbReference type="InterPro" id="IPR025777">
    <property type="entry name" value="GMPS_ATP_PPase_dom"/>
</dbReference>
<keyword evidence="3 9" id="KW-0436">Ligase</keyword>
<feature type="active site" evidence="9">
    <location>
        <position position="183"/>
    </location>
</feature>
<dbReference type="InterPro" id="IPR004739">
    <property type="entry name" value="GMP_synth_GATase"/>
</dbReference>
<keyword evidence="7 9" id="KW-0067">ATP-binding</keyword>
<keyword evidence="6 9" id="KW-0658">Purine biosynthesis</keyword>
<dbReference type="FunFam" id="3.40.50.620:FF:000001">
    <property type="entry name" value="GMP synthase [glutamine-hydrolyzing]"/>
    <property type="match status" value="1"/>
</dbReference>
<keyword evidence="5 9" id="KW-0332">GMP biosynthesis</keyword>
<dbReference type="InterPro" id="IPR017926">
    <property type="entry name" value="GATASE"/>
</dbReference>
<dbReference type="PRINTS" id="PR00096">
    <property type="entry name" value="GATASE"/>
</dbReference>
<sequence>MSIDQSSGAAIAPVTPSELIIVLDFGAQYTQLIARRIRECHTYCEILPYDVPIETIKARNPVGLVFSGGPSSVYEAGAPRIDKAIYDLGLPILGICYGMQSMANDLGGVVSMATLKEFGKTRLDVLDPTVMFEGLNRDLICWMSHGDTVEAPPPGFTIAAATDNCPVAAMYDAERRFYAVQFHPEVVHTPWGTEIIRNFLEKVVETHGLWTMESFIEQQVQLVRDQVGENQVVCGLSGGIDSCTVAALVHKAIGSQLTCIFVNHGLLRKGEEDDVRRKFAAAFNINLIYVDAVERFVGKLAGVTDPERKRKIIGEEFVRVFEEESLKLTNAKFLAQGTLYPDVIESGTKSAAKIKTHHNVGGLPENMNLKLVEPLRYLFKDEVRAVAEELGLPSDMVWRQPFPGPGLAIRITGEVTMERLHLLRSADWVIIDEIKRAGLYRKVWQSFAVLIPTKSVGVMGDQRTYAYPIVLRAVTSEDAMTAEWARLPYEVLERISSRIVNEVPGVNRVVLDITSKPPATIEWE</sequence>
<dbReference type="Pfam" id="PF02540">
    <property type="entry name" value="NAD_synthase"/>
    <property type="match status" value="1"/>
</dbReference>
<name>A0A402CPE5_9BACT</name>
<organism evidence="11 12">
    <name type="scientific">Capsulimonas corticalis</name>
    <dbReference type="NCBI Taxonomy" id="2219043"/>
    <lineage>
        <taxon>Bacteria</taxon>
        <taxon>Bacillati</taxon>
        <taxon>Armatimonadota</taxon>
        <taxon>Armatimonadia</taxon>
        <taxon>Capsulimonadales</taxon>
        <taxon>Capsulimonadaceae</taxon>
        <taxon>Capsulimonas</taxon>
    </lineage>
</organism>
<comment type="function">
    <text evidence="1 9">Catalyzes the synthesis of GMP from XMP.</text>
</comment>
<evidence type="ECO:0000256" key="7">
    <source>
        <dbReference type="ARBA" id="ARBA00022840"/>
    </source>
</evidence>
<dbReference type="CDD" id="cd01742">
    <property type="entry name" value="GATase1_GMP_Synthase"/>
    <property type="match status" value="1"/>
</dbReference>
<dbReference type="CDD" id="cd01997">
    <property type="entry name" value="GMP_synthase_C"/>
    <property type="match status" value="1"/>
</dbReference>
<dbReference type="Gene3D" id="3.30.300.10">
    <property type="match status" value="1"/>
</dbReference>
<evidence type="ECO:0000256" key="2">
    <source>
        <dbReference type="ARBA" id="ARBA00005153"/>
    </source>
</evidence>
<evidence type="ECO:0000256" key="9">
    <source>
        <dbReference type="HAMAP-Rule" id="MF_00344"/>
    </source>
</evidence>
<dbReference type="KEGG" id="ccot:CCAX7_50750"/>
<feature type="active site" description="Nucleophile" evidence="9">
    <location>
        <position position="96"/>
    </location>
</feature>
<evidence type="ECO:0000256" key="6">
    <source>
        <dbReference type="ARBA" id="ARBA00022755"/>
    </source>
</evidence>
<keyword evidence="8 9" id="KW-0315">Glutamine amidotransferase</keyword>
<evidence type="ECO:0000256" key="5">
    <source>
        <dbReference type="ARBA" id="ARBA00022749"/>
    </source>
</evidence>
<keyword evidence="4 9" id="KW-0547">Nucleotide-binding</keyword>
<dbReference type="Gene3D" id="3.40.50.880">
    <property type="match status" value="1"/>
</dbReference>
<evidence type="ECO:0000256" key="10">
    <source>
        <dbReference type="PROSITE-ProRule" id="PRU00886"/>
    </source>
</evidence>
<evidence type="ECO:0000256" key="4">
    <source>
        <dbReference type="ARBA" id="ARBA00022741"/>
    </source>
</evidence>
<evidence type="ECO:0000313" key="11">
    <source>
        <dbReference type="EMBL" id="BDI33024.1"/>
    </source>
</evidence>
<dbReference type="InterPro" id="IPR022310">
    <property type="entry name" value="NAD/GMP_synthase"/>
</dbReference>
<protein>
    <recommendedName>
        <fullName evidence="9">GMP synthase [glutamine-hydrolyzing]</fullName>
        <ecNumber evidence="9">6.3.5.2</ecNumber>
    </recommendedName>
    <alternativeName>
        <fullName evidence="9">GMP synthetase</fullName>
    </alternativeName>
    <alternativeName>
        <fullName evidence="9">Glutamine amidotransferase</fullName>
    </alternativeName>
</protein>
<dbReference type="PRINTS" id="PR00097">
    <property type="entry name" value="ANTSNTHASEII"/>
</dbReference>
<dbReference type="SUPFAM" id="SSF54810">
    <property type="entry name" value="GMP synthetase C-terminal dimerisation domain"/>
    <property type="match status" value="1"/>
</dbReference>
<reference evidence="11 12" key="1">
    <citation type="journal article" date="2019" name="Int. J. Syst. Evol. Microbiol.">
        <title>Capsulimonas corticalis gen. nov., sp. nov., an aerobic capsulated bacterium, of a novel bacterial order, Capsulimonadales ord. nov., of the class Armatimonadia of the phylum Armatimonadetes.</title>
        <authorList>
            <person name="Li J."/>
            <person name="Kudo C."/>
            <person name="Tonouchi A."/>
        </authorList>
    </citation>
    <scope>NUCLEOTIDE SEQUENCE [LARGE SCALE GENOMIC DNA]</scope>
    <source>
        <strain evidence="11 12">AX-7</strain>
    </source>
</reference>
<dbReference type="InterPro" id="IPR001674">
    <property type="entry name" value="GMP_synth_C"/>
</dbReference>
<evidence type="ECO:0000256" key="1">
    <source>
        <dbReference type="ARBA" id="ARBA00002332"/>
    </source>
</evidence>
<dbReference type="GO" id="GO:0005829">
    <property type="term" value="C:cytosol"/>
    <property type="evidence" value="ECO:0007669"/>
    <property type="project" value="TreeGrafter"/>
</dbReference>
<dbReference type="SUPFAM" id="SSF52317">
    <property type="entry name" value="Class I glutamine amidotransferase-like"/>
    <property type="match status" value="1"/>
</dbReference>
<dbReference type="SUPFAM" id="SSF52402">
    <property type="entry name" value="Adenine nucleotide alpha hydrolases-like"/>
    <property type="match status" value="1"/>
</dbReference>
<feature type="active site" evidence="9">
    <location>
        <position position="185"/>
    </location>
</feature>
<dbReference type="RefSeq" id="WP_119319302.1">
    <property type="nucleotide sequence ID" value="NZ_AP025739.1"/>
</dbReference>
<accession>A0A402CPE5</accession>
<evidence type="ECO:0000256" key="3">
    <source>
        <dbReference type="ARBA" id="ARBA00022598"/>
    </source>
</evidence>
<dbReference type="EC" id="6.3.5.2" evidence="9"/>
<dbReference type="PANTHER" id="PTHR11922">
    <property type="entry name" value="GMP SYNTHASE-RELATED"/>
    <property type="match status" value="1"/>
</dbReference>
<dbReference type="Pfam" id="PF00117">
    <property type="entry name" value="GATase"/>
    <property type="match status" value="1"/>
</dbReference>
<dbReference type="PROSITE" id="PS51553">
    <property type="entry name" value="GMPS_ATP_PPASE"/>
    <property type="match status" value="1"/>
</dbReference>
<dbReference type="Gene3D" id="3.40.50.620">
    <property type="entry name" value="HUPs"/>
    <property type="match status" value="1"/>
</dbReference>
<dbReference type="InterPro" id="IPR029062">
    <property type="entry name" value="Class_I_gatase-like"/>
</dbReference>
<dbReference type="Pfam" id="PF00958">
    <property type="entry name" value="GMP_synt_C"/>
    <property type="match status" value="1"/>
</dbReference>
<dbReference type="HAMAP" id="MF_00344">
    <property type="entry name" value="GMP_synthase"/>
    <property type="match status" value="1"/>
</dbReference>
<dbReference type="FunFam" id="3.40.50.880:FF:000001">
    <property type="entry name" value="GMP synthase [glutamine-hydrolyzing]"/>
    <property type="match status" value="1"/>
</dbReference>
<dbReference type="InterPro" id="IPR022955">
    <property type="entry name" value="GMP_synthase"/>
</dbReference>
<dbReference type="FunFam" id="3.30.300.10:FF:000002">
    <property type="entry name" value="GMP synthase [glutamine-hydrolyzing]"/>
    <property type="match status" value="1"/>
</dbReference>